<dbReference type="EMBL" id="JBAGNM010000043">
    <property type="protein sequence ID" value="MEW6955515.1"/>
    <property type="molecule type" value="Genomic_DNA"/>
</dbReference>
<organism evidence="3 4">
    <name type="scientific">Trueperella pyogenes</name>
    <dbReference type="NCBI Taxonomy" id="1661"/>
    <lineage>
        <taxon>Bacteria</taxon>
        <taxon>Bacillati</taxon>
        <taxon>Actinomycetota</taxon>
        <taxon>Actinomycetes</taxon>
        <taxon>Actinomycetales</taxon>
        <taxon>Actinomycetaceae</taxon>
        <taxon>Trueperella</taxon>
    </lineage>
</organism>
<sequence>RLAADAGEKAKAAREALEVANKAAVDAGEKAKAAREALEAANKAAVDAGEKAKTAREALEAANKASIEAGDSSKLYDDVIATNKASLEAGDANVLADSVEKAKKALAKAEEDLGPTKAERAEVALKLEAARNAADDAARELIDFEKAIAGAKSDFEAKSVAYEVASGLKECAPIVPPTPVEPTPAPQPEPAPAPQPAPAPSDKVIAQKPAEGKKLAHTRATTDSSIAVAMASILGGLGLVAAARHTPRHRRGL</sequence>
<name>A0ABV3NE93_9ACTO</name>
<evidence type="ECO:0000256" key="2">
    <source>
        <dbReference type="SAM" id="MobiDB-lite"/>
    </source>
</evidence>
<keyword evidence="1" id="KW-0175">Coiled coil</keyword>
<accession>A0ABV3NE93</accession>
<dbReference type="Proteomes" id="UP001555100">
    <property type="component" value="Unassembled WGS sequence"/>
</dbReference>
<reference evidence="3 4" key="1">
    <citation type="submission" date="2024-01" db="EMBL/GenBank/DDBJ databases">
        <title>Genomic analysis and antimicrobial resistance profiles of Trueperella pyogenes isolated from domestic and wild animals.</title>
        <authorList>
            <person name="Magossi G."/>
            <person name="Gzyl K.E."/>
            <person name="Holman D.B."/>
            <person name="Amat S."/>
        </authorList>
    </citation>
    <scope>NUCLEOTIDE SEQUENCE [LARGE SCALE GENOMIC DNA]</scope>
    <source>
        <strain evidence="3 4">1494</strain>
    </source>
</reference>
<comment type="caution">
    <text evidence="3">The sequence shown here is derived from an EMBL/GenBank/DDBJ whole genome shotgun (WGS) entry which is preliminary data.</text>
</comment>
<keyword evidence="4" id="KW-1185">Reference proteome</keyword>
<evidence type="ECO:0000313" key="3">
    <source>
        <dbReference type="EMBL" id="MEW6955515.1"/>
    </source>
</evidence>
<feature type="region of interest" description="Disordered" evidence="2">
    <location>
        <begin position="175"/>
        <end position="219"/>
    </location>
</feature>
<feature type="compositionally biased region" description="Pro residues" evidence="2">
    <location>
        <begin position="175"/>
        <end position="199"/>
    </location>
</feature>
<feature type="non-terminal residue" evidence="3">
    <location>
        <position position="1"/>
    </location>
</feature>
<protein>
    <submittedName>
        <fullName evidence="3">Uncharacterized protein</fullName>
    </submittedName>
</protein>
<proteinExistence type="predicted"/>
<gene>
    <name evidence="3" type="ORF">V3M73_10875</name>
</gene>
<evidence type="ECO:0000256" key="1">
    <source>
        <dbReference type="SAM" id="Coils"/>
    </source>
</evidence>
<feature type="coiled-coil region" evidence="1">
    <location>
        <begin position="3"/>
        <end position="51"/>
    </location>
</feature>
<feature type="coiled-coil region" evidence="1">
    <location>
        <begin position="92"/>
        <end position="147"/>
    </location>
</feature>
<evidence type="ECO:0000313" key="4">
    <source>
        <dbReference type="Proteomes" id="UP001555100"/>
    </source>
</evidence>